<comment type="caution">
    <text evidence="8">The sequence shown here is derived from an EMBL/GenBank/DDBJ whole genome shotgun (WGS) entry which is preliminary data.</text>
</comment>
<evidence type="ECO:0000256" key="5">
    <source>
        <dbReference type="ARBA" id="ARBA00023118"/>
    </source>
</evidence>
<dbReference type="SMART" id="SM00490">
    <property type="entry name" value="HELICc"/>
    <property type="match status" value="1"/>
</dbReference>
<dbReference type="PROSITE" id="PS51192">
    <property type="entry name" value="HELICASE_ATP_BIND_1"/>
    <property type="match status" value="1"/>
</dbReference>
<dbReference type="GO" id="GO:0005524">
    <property type="term" value="F:ATP binding"/>
    <property type="evidence" value="ECO:0007669"/>
    <property type="project" value="UniProtKB-KW"/>
</dbReference>
<dbReference type="InterPro" id="IPR001650">
    <property type="entry name" value="Helicase_C-like"/>
</dbReference>
<evidence type="ECO:0000259" key="6">
    <source>
        <dbReference type="PROSITE" id="PS51192"/>
    </source>
</evidence>
<organism evidence="8">
    <name type="scientific">Archaeoglobus fulgidus</name>
    <dbReference type="NCBI Taxonomy" id="2234"/>
    <lineage>
        <taxon>Archaea</taxon>
        <taxon>Methanobacteriati</taxon>
        <taxon>Methanobacteriota</taxon>
        <taxon>Archaeoglobi</taxon>
        <taxon>Archaeoglobales</taxon>
        <taxon>Archaeoglobaceae</taxon>
        <taxon>Archaeoglobus</taxon>
    </lineage>
</organism>
<dbReference type="InterPro" id="IPR050079">
    <property type="entry name" value="DEAD_box_RNA_helicase"/>
</dbReference>
<dbReference type="GO" id="GO:0016787">
    <property type="term" value="F:hydrolase activity"/>
    <property type="evidence" value="ECO:0007669"/>
    <property type="project" value="UniProtKB-KW"/>
</dbReference>
<dbReference type="InterPro" id="IPR014001">
    <property type="entry name" value="Helicase_ATP-bd"/>
</dbReference>
<sequence>MEEKEEEPKNTEGLFRSYPQLKLMFTEYLDFVANKWFNSKPRPFVEFAIKTIEKLWNEKNFFVIEAPTGYGKSTISATIALYSIQEEFKSIIAFPLRTLLEDQFHKFLKLGIAEKIIGKRYMHNPDSRYLIKPITLTTVDTLALNLFGIAPEDIEKVMAEKSLGHYFFSMFSVLFSNLVLDEVHLLADSTKSLSFLASLIKIAEKFDQKVILMSATLPEALKAKLKEVSSSVEFIGFERALDKEFCDGRLKKSYKIEIEQLSEDKKFEKILEWIKENREFSRVLVIFNTVSEAIEFYEKLRAEGYRALLIHSRFTEKDREEKIRELRRIDGDYIIVATQVIEAGVDLSSNLLITDIAPASSLIQRFGRFLRYGEERGKIFVWFEEMNGDFYKVYSKDLVERTLNWLIKNADNFNAHLPFLENAKGYGELLNSVYRSEDFKIDREILENFEKIYLHLENAPKKALEMLFEGSGSFVREGFQVPVTFVKEKMSFKTSEFVKNCVVPVSFELFEKMIPSVFGAFKEEKGIKFVPRENLRFLEQKIELKKLFKIMLKENILAFAVDFDYNPELGMRLRV</sequence>
<evidence type="ECO:0000256" key="2">
    <source>
        <dbReference type="ARBA" id="ARBA00022801"/>
    </source>
</evidence>
<evidence type="ECO:0000256" key="4">
    <source>
        <dbReference type="ARBA" id="ARBA00022840"/>
    </source>
</evidence>
<feature type="domain" description="Helicase ATP-binding" evidence="6">
    <location>
        <begin position="53"/>
        <end position="235"/>
    </location>
</feature>
<dbReference type="InterPro" id="IPR027417">
    <property type="entry name" value="P-loop_NTPase"/>
</dbReference>
<keyword evidence="5" id="KW-0051">Antiviral defense</keyword>
<dbReference type="InterPro" id="IPR054712">
    <property type="entry name" value="Cas3-like_dom"/>
</dbReference>
<proteinExistence type="predicted"/>
<keyword evidence="3" id="KW-0347">Helicase</keyword>
<dbReference type="PANTHER" id="PTHR47959">
    <property type="entry name" value="ATP-DEPENDENT RNA HELICASE RHLE-RELATED"/>
    <property type="match status" value="1"/>
</dbReference>
<dbReference type="Gene3D" id="3.40.50.300">
    <property type="entry name" value="P-loop containing nucleotide triphosphate hydrolases"/>
    <property type="match status" value="2"/>
</dbReference>
<keyword evidence="2" id="KW-0378">Hydrolase</keyword>
<dbReference type="GO" id="GO:0051607">
    <property type="term" value="P:defense response to virus"/>
    <property type="evidence" value="ECO:0007669"/>
    <property type="project" value="UniProtKB-KW"/>
</dbReference>
<dbReference type="GO" id="GO:0140097">
    <property type="term" value="F:catalytic activity, acting on DNA"/>
    <property type="evidence" value="ECO:0007669"/>
    <property type="project" value="UniProtKB-ARBA"/>
</dbReference>
<dbReference type="InterPro" id="IPR011545">
    <property type="entry name" value="DEAD/DEAH_box_helicase_dom"/>
</dbReference>
<dbReference type="GO" id="GO:0003676">
    <property type="term" value="F:nucleic acid binding"/>
    <property type="evidence" value="ECO:0007669"/>
    <property type="project" value="InterPro"/>
</dbReference>
<evidence type="ECO:0000256" key="1">
    <source>
        <dbReference type="ARBA" id="ARBA00022741"/>
    </source>
</evidence>
<dbReference type="GO" id="GO:0005829">
    <property type="term" value="C:cytosol"/>
    <property type="evidence" value="ECO:0007669"/>
    <property type="project" value="TreeGrafter"/>
</dbReference>
<evidence type="ECO:0000313" key="8">
    <source>
        <dbReference type="EMBL" id="HGT83759.1"/>
    </source>
</evidence>
<dbReference type="AlphaFoldDB" id="A0A7J3M4N8"/>
<feature type="domain" description="Helicase C-terminal" evidence="7">
    <location>
        <begin position="266"/>
        <end position="425"/>
    </location>
</feature>
<keyword evidence="1" id="KW-0547">Nucleotide-binding</keyword>
<dbReference type="Pfam" id="PF00270">
    <property type="entry name" value="DEAD"/>
    <property type="match status" value="1"/>
</dbReference>
<evidence type="ECO:0000256" key="3">
    <source>
        <dbReference type="ARBA" id="ARBA00022806"/>
    </source>
</evidence>
<dbReference type="GO" id="GO:0003724">
    <property type="term" value="F:RNA helicase activity"/>
    <property type="evidence" value="ECO:0007669"/>
    <property type="project" value="TreeGrafter"/>
</dbReference>
<dbReference type="InterPro" id="IPR006474">
    <property type="entry name" value="Helicase_Cas3_CRISPR-ass_core"/>
</dbReference>
<keyword evidence="4" id="KW-0067">ATP-binding</keyword>
<dbReference type="PROSITE" id="PS51194">
    <property type="entry name" value="HELICASE_CTER"/>
    <property type="match status" value="1"/>
</dbReference>
<dbReference type="NCBIfam" id="TIGR01587">
    <property type="entry name" value="cas3_core"/>
    <property type="match status" value="1"/>
</dbReference>
<gene>
    <name evidence="8" type="primary">cas3</name>
    <name evidence="8" type="ORF">ENT52_08570</name>
</gene>
<reference evidence="8" key="1">
    <citation type="journal article" date="2020" name="mSystems">
        <title>Genome- and Community-Level Interaction Insights into Carbon Utilization and Element Cycling Functions of Hydrothermarchaeota in Hydrothermal Sediment.</title>
        <authorList>
            <person name="Zhou Z."/>
            <person name="Liu Y."/>
            <person name="Xu W."/>
            <person name="Pan J."/>
            <person name="Luo Z.H."/>
            <person name="Li M."/>
        </authorList>
    </citation>
    <scope>NUCLEOTIDE SEQUENCE [LARGE SCALE GENOMIC DNA]</scope>
    <source>
        <strain evidence="8">SpSt-587</strain>
    </source>
</reference>
<name>A0A7J3M4N8_ARCFL</name>
<dbReference type="SMART" id="SM00487">
    <property type="entry name" value="DEXDc"/>
    <property type="match status" value="1"/>
</dbReference>
<accession>A0A7J3M4N8</accession>
<evidence type="ECO:0000259" key="7">
    <source>
        <dbReference type="PROSITE" id="PS51194"/>
    </source>
</evidence>
<dbReference type="PANTHER" id="PTHR47959:SF16">
    <property type="entry name" value="CRISPR-ASSOCIATED NUCLEASE_HELICASE CAS3-RELATED"/>
    <property type="match status" value="1"/>
</dbReference>
<protein>
    <submittedName>
        <fullName evidence="8">CRISPR-associated helicase Cas3</fullName>
    </submittedName>
</protein>
<dbReference type="EMBL" id="DSYZ01000162">
    <property type="protein sequence ID" value="HGT83759.1"/>
    <property type="molecule type" value="Genomic_DNA"/>
</dbReference>
<dbReference type="Pfam" id="PF22590">
    <property type="entry name" value="Cas3-like_C_2"/>
    <property type="match status" value="1"/>
</dbReference>
<dbReference type="SUPFAM" id="SSF52540">
    <property type="entry name" value="P-loop containing nucleoside triphosphate hydrolases"/>
    <property type="match status" value="1"/>
</dbReference>